<dbReference type="EMBL" id="PZZZ01000008">
    <property type="protein sequence ID" value="PTM92007.1"/>
    <property type="molecule type" value="Genomic_DNA"/>
</dbReference>
<comment type="caution">
    <text evidence="2">The sequence shown here is derived from an EMBL/GenBank/DDBJ whole genome shotgun (WGS) entry which is preliminary data.</text>
</comment>
<dbReference type="SFLD" id="SFLDG00358">
    <property type="entry name" value="Main_(cytGST)"/>
    <property type="match status" value="1"/>
</dbReference>
<reference evidence="2 3" key="1">
    <citation type="submission" date="2018-04" db="EMBL/GenBank/DDBJ databases">
        <title>Genomic Encyclopedia of Type Strains, Phase IV (KMG-IV): sequencing the most valuable type-strain genomes for metagenomic binning, comparative biology and taxonomic classification.</title>
        <authorList>
            <person name="Goeker M."/>
        </authorList>
    </citation>
    <scope>NUCLEOTIDE SEQUENCE [LARGE SCALE GENOMIC DNA]</scope>
    <source>
        <strain evidence="2 3">DSM 7138</strain>
    </source>
</reference>
<dbReference type="Gene3D" id="3.40.30.10">
    <property type="entry name" value="Glutaredoxin"/>
    <property type="match status" value="1"/>
</dbReference>
<evidence type="ECO:0000313" key="3">
    <source>
        <dbReference type="Proteomes" id="UP000241247"/>
    </source>
</evidence>
<proteinExistence type="predicted"/>
<dbReference type="RefSeq" id="WP_108004290.1">
    <property type="nucleotide sequence ID" value="NZ_JBHEEX010000004.1"/>
</dbReference>
<gene>
    <name evidence="2" type="ORF">C7449_10853</name>
</gene>
<dbReference type="Proteomes" id="UP000241247">
    <property type="component" value="Unassembled WGS sequence"/>
</dbReference>
<dbReference type="Gene3D" id="1.20.1050.10">
    <property type="match status" value="1"/>
</dbReference>
<dbReference type="PROSITE" id="PS50404">
    <property type="entry name" value="GST_NTER"/>
    <property type="match status" value="1"/>
</dbReference>
<feature type="domain" description="GST N-terminal" evidence="1">
    <location>
        <begin position="1"/>
        <end position="81"/>
    </location>
</feature>
<dbReference type="SFLD" id="SFLDG01150">
    <property type="entry name" value="Main.1:_Beta-like"/>
    <property type="match status" value="1"/>
</dbReference>
<accession>A0A2T5AZ44</accession>
<evidence type="ECO:0000259" key="1">
    <source>
        <dbReference type="PROSITE" id="PS50404"/>
    </source>
</evidence>
<protein>
    <submittedName>
        <fullName evidence="2">Glutathione S-transferase</fullName>
    </submittedName>
</protein>
<evidence type="ECO:0000313" key="2">
    <source>
        <dbReference type="EMBL" id="PTM92007.1"/>
    </source>
</evidence>
<dbReference type="SUPFAM" id="SSF47616">
    <property type="entry name" value="GST C-terminal domain-like"/>
    <property type="match status" value="1"/>
</dbReference>
<keyword evidence="2" id="KW-0808">Transferase</keyword>
<dbReference type="SFLD" id="SFLDS00019">
    <property type="entry name" value="Glutathione_Transferase_(cytos"/>
    <property type="match status" value="1"/>
</dbReference>
<dbReference type="InterPro" id="IPR040079">
    <property type="entry name" value="Glutathione_S-Trfase"/>
</dbReference>
<dbReference type="CDD" id="cd03046">
    <property type="entry name" value="GST_N_GTT1_like"/>
    <property type="match status" value="1"/>
</dbReference>
<sequence length="198" mass="21501">MLTLVHATQSRSFRILWLLEELGTDYAIRPVSIRRRDGSGAPDPGNPHPHGQVPALIHDGSVVTESTAIALYLTDLFPGCEMGRDVGTAARGAYLSWLAYYAGVIEPAAISHMNGWTAANAEAARLHKAMCDHVIATLERQPYLVDERPSSVDIILSSSLMWLRTLLPESAAVDGYIGRMAARPALARAQIKEKAEGK</sequence>
<dbReference type="AlphaFoldDB" id="A0A2T5AZ44"/>
<name>A0A2T5AZ44_MYCDI</name>
<dbReference type="InterPro" id="IPR004045">
    <property type="entry name" value="Glutathione_S-Trfase_N"/>
</dbReference>
<dbReference type="SUPFAM" id="SSF52833">
    <property type="entry name" value="Thioredoxin-like"/>
    <property type="match status" value="1"/>
</dbReference>
<dbReference type="GO" id="GO:0016740">
    <property type="term" value="F:transferase activity"/>
    <property type="evidence" value="ECO:0007669"/>
    <property type="project" value="UniProtKB-KW"/>
</dbReference>
<dbReference type="PANTHER" id="PTHR44051">
    <property type="entry name" value="GLUTATHIONE S-TRANSFERASE-RELATED"/>
    <property type="match status" value="1"/>
</dbReference>
<organism evidence="2 3">
    <name type="scientific">Mycoplana dimorpha</name>
    <dbReference type="NCBI Taxonomy" id="28320"/>
    <lineage>
        <taxon>Bacteria</taxon>
        <taxon>Pseudomonadati</taxon>
        <taxon>Pseudomonadota</taxon>
        <taxon>Alphaproteobacteria</taxon>
        <taxon>Hyphomicrobiales</taxon>
        <taxon>Rhizobiaceae</taxon>
        <taxon>Mycoplana</taxon>
    </lineage>
</organism>
<keyword evidence="3" id="KW-1185">Reference proteome</keyword>
<dbReference type="InterPro" id="IPR036282">
    <property type="entry name" value="Glutathione-S-Trfase_C_sf"/>
</dbReference>
<dbReference type="InterPro" id="IPR036249">
    <property type="entry name" value="Thioredoxin-like_sf"/>
</dbReference>
<dbReference type="PANTHER" id="PTHR44051:SF21">
    <property type="entry name" value="GLUTATHIONE S-TRANSFERASE FAMILY PROTEIN"/>
    <property type="match status" value="1"/>
</dbReference>
<dbReference type="Pfam" id="PF02798">
    <property type="entry name" value="GST_N"/>
    <property type="match status" value="1"/>
</dbReference>
<dbReference type="CDD" id="cd03207">
    <property type="entry name" value="GST_C_8"/>
    <property type="match status" value="1"/>
</dbReference>
<dbReference type="OrthoDB" id="5740960at2"/>